<feature type="transmembrane region" description="Helical" evidence="8">
    <location>
        <begin position="99"/>
        <end position="116"/>
    </location>
</feature>
<dbReference type="GO" id="GO:0004252">
    <property type="term" value="F:serine-type endopeptidase activity"/>
    <property type="evidence" value="ECO:0007669"/>
    <property type="project" value="InterPro"/>
</dbReference>
<dbReference type="AlphaFoldDB" id="A0A6N0NUB8"/>
<evidence type="ECO:0000256" key="2">
    <source>
        <dbReference type="ARBA" id="ARBA00022670"/>
    </source>
</evidence>
<feature type="transmembrane region" description="Helical" evidence="8">
    <location>
        <begin position="128"/>
        <end position="143"/>
    </location>
</feature>
<name>A0A6N0NUB8_9CREN</name>
<feature type="domain" description="Peptidase S54 rhomboid" evidence="9">
    <location>
        <begin position="35"/>
        <end position="165"/>
    </location>
</feature>
<comment type="subcellular location">
    <subcellularLocation>
        <location evidence="1">Membrane</location>
        <topology evidence="1">Multi-pass membrane protein</topology>
    </subcellularLocation>
</comment>
<dbReference type="KEGG" id="mten:GWK48_04540"/>
<dbReference type="EMBL" id="CP049074">
    <property type="protein sequence ID" value="QKQ99754.1"/>
    <property type="molecule type" value="Genomic_DNA"/>
</dbReference>
<keyword evidence="3 8" id="KW-0812">Transmembrane</keyword>
<organism evidence="10 11">
    <name type="scientific">Metallosphaera tengchongensis</name>
    <dbReference type="NCBI Taxonomy" id="1532350"/>
    <lineage>
        <taxon>Archaea</taxon>
        <taxon>Thermoproteota</taxon>
        <taxon>Thermoprotei</taxon>
        <taxon>Sulfolobales</taxon>
        <taxon>Sulfolobaceae</taxon>
        <taxon>Metallosphaera</taxon>
    </lineage>
</organism>
<evidence type="ECO:0000256" key="4">
    <source>
        <dbReference type="ARBA" id="ARBA00022801"/>
    </source>
</evidence>
<feature type="transmembrane region" description="Helical" evidence="8">
    <location>
        <begin position="44"/>
        <end position="67"/>
    </location>
</feature>
<reference evidence="10 11" key="1">
    <citation type="submission" date="2020-02" db="EMBL/GenBank/DDBJ databases">
        <title>Comparative genome analysis reveals the metabolism and evolution of the thermophilic archaeal genus Metallosphaera.</title>
        <authorList>
            <person name="Jiang C."/>
        </authorList>
    </citation>
    <scope>NUCLEOTIDE SEQUENCE [LARGE SCALE GENOMIC DNA]</scope>
    <source>
        <strain evidence="10 11">Ric-A</strain>
    </source>
</reference>
<accession>A0A6N0NUB8</accession>
<dbReference type="RefSeq" id="WP_174630036.1">
    <property type="nucleotide sequence ID" value="NZ_CP049074.1"/>
</dbReference>
<evidence type="ECO:0000256" key="3">
    <source>
        <dbReference type="ARBA" id="ARBA00022692"/>
    </source>
</evidence>
<keyword evidence="2 10" id="KW-0645">Protease</keyword>
<evidence type="ECO:0000313" key="10">
    <source>
        <dbReference type="EMBL" id="QKQ99754.1"/>
    </source>
</evidence>
<evidence type="ECO:0000256" key="8">
    <source>
        <dbReference type="SAM" id="Phobius"/>
    </source>
</evidence>
<evidence type="ECO:0000256" key="6">
    <source>
        <dbReference type="ARBA" id="ARBA00022989"/>
    </source>
</evidence>
<protein>
    <submittedName>
        <fullName evidence="10">Rhomboid family intramembrane serine protease</fullName>
    </submittedName>
</protein>
<feature type="transmembrane region" description="Helical" evidence="8">
    <location>
        <begin position="74"/>
        <end position="93"/>
    </location>
</feature>
<evidence type="ECO:0000256" key="1">
    <source>
        <dbReference type="ARBA" id="ARBA00004141"/>
    </source>
</evidence>
<dbReference type="GeneID" id="55641191"/>
<evidence type="ECO:0000259" key="9">
    <source>
        <dbReference type="Pfam" id="PF01694"/>
    </source>
</evidence>
<evidence type="ECO:0000256" key="5">
    <source>
        <dbReference type="ARBA" id="ARBA00022825"/>
    </source>
</evidence>
<dbReference type="Pfam" id="PF01694">
    <property type="entry name" value="Rhomboid"/>
    <property type="match status" value="1"/>
</dbReference>
<keyword evidence="6 8" id="KW-1133">Transmembrane helix</keyword>
<dbReference type="PANTHER" id="PTHR22936:SF69">
    <property type="entry name" value="RHOMBOID-LIKE PROTEIN"/>
    <property type="match status" value="1"/>
</dbReference>
<dbReference type="GO" id="GO:0006508">
    <property type="term" value="P:proteolysis"/>
    <property type="evidence" value="ECO:0007669"/>
    <property type="project" value="UniProtKB-KW"/>
</dbReference>
<proteinExistence type="predicted"/>
<feature type="transmembrane region" description="Helical" evidence="8">
    <location>
        <begin position="7"/>
        <end position="32"/>
    </location>
</feature>
<keyword evidence="7 8" id="KW-0472">Membrane</keyword>
<dbReference type="Proteomes" id="UP000509301">
    <property type="component" value="Chromosome"/>
</dbReference>
<keyword evidence="4" id="KW-0378">Hydrolase</keyword>
<dbReference type="PANTHER" id="PTHR22936">
    <property type="entry name" value="RHOMBOID-RELATED"/>
    <property type="match status" value="1"/>
</dbReference>
<evidence type="ECO:0000313" key="11">
    <source>
        <dbReference type="Proteomes" id="UP000509301"/>
    </source>
</evidence>
<evidence type="ECO:0000256" key="7">
    <source>
        <dbReference type="ARBA" id="ARBA00023136"/>
    </source>
</evidence>
<dbReference type="InterPro" id="IPR022764">
    <property type="entry name" value="Peptidase_S54_rhomboid_dom"/>
</dbReference>
<keyword evidence="11" id="KW-1185">Reference proteome</keyword>
<dbReference type="Gene3D" id="1.20.1540.10">
    <property type="entry name" value="Rhomboid-like"/>
    <property type="match status" value="1"/>
</dbReference>
<dbReference type="InterPro" id="IPR035952">
    <property type="entry name" value="Rhomboid-like_sf"/>
</dbReference>
<sequence length="178" mass="19894">MIFILIGFLIGIITYTYSPYLFSLLIQINYLVLRGNYTALVTSIFVTNSFTDFIFNFFSMGVIYYLFGSKAGKYEYLVFVISGVVGNILTLAFFSPFVASAGASGGIFGILSFYIADDMLEFNRIDRNGIILLIIVFVLSDIIPNVNYVAHIGGILAGVLLAITRRRLLSIFRENRNI</sequence>
<dbReference type="OrthoDB" id="26567at2157"/>
<dbReference type="GO" id="GO:0016020">
    <property type="term" value="C:membrane"/>
    <property type="evidence" value="ECO:0007669"/>
    <property type="project" value="UniProtKB-SubCell"/>
</dbReference>
<dbReference type="InterPro" id="IPR002610">
    <property type="entry name" value="Peptidase_S54_rhomboid-like"/>
</dbReference>
<dbReference type="SUPFAM" id="SSF144091">
    <property type="entry name" value="Rhomboid-like"/>
    <property type="match status" value="1"/>
</dbReference>
<gene>
    <name evidence="10" type="ORF">GWK48_04540</name>
</gene>
<keyword evidence="5" id="KW-0720">Serine protease</keyword>